<gene>
    <name evidence="1" type="ORF">GCM10018980_58560</name>
</gene>
<sequence>MAVTRDHIGKTVTDGQRSGVLTDIMKEWEDPAEKPGERVKRTVAFVRPSGGGREWLARPSRLAPL</sequence>
<protein>
    <submittedName>
        <fullName evidence="1">Uncharacterized protein</fullName>
    </submittedName>
</protein>
<dbReference type="AlphaFoldDB" id="A0A919F165"/>
<reference evidence="2" key="1">
    <citation type="journal article" date="2019" name="Int. J. Syst. Evol. Microbiol.">
        <title>The Global Catalogue of Microorganisms (GCM) 10K type strain sequencing project: providing services to taxonomists for standard genome sequencing and annotation.</title>
        <authorList>
            <consortium name="The Broad Institute Genomics Platform"/>
            <consortium name="The Broad Institute Genome Sequencing Center for Infectious Disease"/>
            <person name="Wu L."/>
            <person name="Ma J."/>
        </authorList>
    </citation>
    <scope>NUCLEOTIDE SEQUENCE [LARGE SCALE GENOMIC DNA]</scope>
    <source>
        <strain evidence="2">JCM 4253</strain>
    </source>
</reference>
<proteinExistence type="predicted"/>
<organism evidence="1 2">
    <name type="scientific">Streptomyces capoamus</name>
    <dbReference type="NCBI Taxonomy" id="68183"/>
    <lineage>
        <taxon>Bacteria</taxon>
        <taxon>Bacillati</taxon>
        <taxon>Actinomycetota</taxon>
        <taxon>Actinomycetes</taxon>
        <taxon>Kitasatosporales</taxon>
        <taxon>Streptomycetaceae</taxon>
        <taxon>Streptomyces</taxon>
    </lineage>
</organism>
<keyword evidence="2" id="KW-1185">Reference proteome</keyword>
<name>A0A919F165_9ACTN</name>
<comment type="caution">
    <text evidence="1">The sequence shown here is derived from an EMBL/GenBank/DDBJ whole genome shotgun (WGS) entry which is preliminary data.</text>
</comment>
<evidence type="ECO:0000313" key="2">
    <source>
        <dbReference type="Proteomes" id="UP000619355"/>
    </source>
</evidence>
<accession>A0A919F165</accession>
<dbReference type="EMBL" id="BNBF01000021">
    <property type="protein sequence ID" value="GHG66274.1"/>
    <property type="molecule type" value="Genomic_DNA"/>
</dbReference>
<evidence type="ECO:0000313" key="1">
    <source>
        <dbReference type="EMBL" id="GHG66274.1"/>
    </source>
</evidence>
<dbReference type="Proteomes" id="UP000619355">
    <property type="component" value="Unassembled WGS sequence"/>
</dbReference>